<gene>
    <name evidence="1" type="ORF">TIFTF001_031269</name>
</gene>
<organism evidence="1 2">
    <name type="scientific">Ficus carica</name>
    <name type="common">Common fig</name>
    <dbReference type="NCBI Taxonomy" id="3494"/>
    <lineage>
        <taxon>Eukaryota</taxon>
        <taxon>Viridiplantae</taxon>
        <taxon>Streptophyta</taxon>
        <taxon>Embryophyta</taxon>
        <taxon>Tracheophyta</taxon>
        <taxon>Spermatophyta</taxon>
        <taxon>Magnoliopsida</taxon>
        <taxon>eudicotyledons</taxon>
        <taxon>Gunneridae</taxon>
        <taxon>Pentapetalae</taxon>
        <taxon>rosids</taxon>
        <taxon>fabids</taxon>
        <taxon>Rosales</taxon>
        <taxon>Moraceae</taxon>
        <taxon>Ficeae</taxon>
        <taxon>Ficus</taxon>
    </lineage>
</organism>
<sequence>MSRVSPDLAECLALRESSLEFAASNNLKIAIAESSDAVNVVQAVNKRCTLGADGVVIEDFCRLLSALPGGICSHIPLSPN</sequence>
<name>A0AA88J635_FICCA</name>
<evidence type="ECO:0000313" key="2">
    <source>
        <dbReference type="Proteomes" id="UP001187192"/>
    </source>
</evidence>
<dbReference type="EMBL" id="BTGU01000124">
    <property type="protein sequence ID" value="GMN62181.1"/>
    <property type="molecule type" value="Genomic_DNA"/>
</dbReference>
<dbReference type="Proteomes" id="UP001187192">
    <property type="component" value="Unassembled WGS sequence"/>
</dbReference>
<reference evidence="1" key="1">
    <citation type="submission" date="2023-07" db="EMBL/GenBank/DDBJ databases">
        <title>draft genome sequence of fig (Ficus carica).</title>
        <authorList>
            <person name="Takahashi T."/>
            <person name="Nishimura K."/>
        </authorList>
    </citation>
    <scope>NUCLEOTIDE SEQUENCE</scope>
</reference>
<keyword evidence="2" id="KW-1185">Reference proteome</keyword>
<proteinExistence type="predicted"/>
<protein>
    <submittedName>
        <fullName evidence="1">Uncharacterized protein</fullName>
    </submittedName>
</protein>
<accession>A0AA88J635</accession>
<comment type="caution">
    <text evidence="1">The sequence shown here is derived from an EMBL/GenBank/DDBJ whole genome shotgun (WGS) entry which is preliminary data.</text>
</comment>
<dbReference type="AlphaFoldDB" id="A0AA88J635"/>
<evidence type="ECO:0000313" key="1">
    <source>
        <dbReference type="EMBL" id="GMN62181.1"/>
    </source>
</evidence>